<dbReference type="GO" id="GO:0016702">
    <property type="term" value="F:oxidoreductase activity, acting on single donors with incorporation of molecular oxygen, incorporation of two atoms of oxygen"/>
    <property type="evidence" value="ECO:0007669"/>
    <property type="project" value="UniProtKB-ARBA"/>
</dbReference>
<comment type="caution">
    <text evidence="7">The sequence shown here is derived from an EMBL/GenBank/DDBJ whole genome shotgun (WGS) entry which is preliminary data.</text>
</comment>
<dbReference type="PATRIC" id="fig|1280953.3.peg.1831"/>
<dbReference type="CDD" id="cd07363">
    <property type="entry name" value="45_DOPA_Dioxygenase"/>
    <property type="match status" value="1"/>
</dbReference>
<dbReference type="Gene3D" id="3.40.830.10">
    <property type="entry name" value="LigB-like"/>
    <property type="match status" value="1"/>
</dbReference>
<keyword evidence="8" id="KW-1185">Reference proteome</keyword>
<dbReference type="GO" id="GO:0008198">
    <property type="term" value="F:ferrous iron binding"/>
    <property type="evidence" value="ECO:0007669"/>
    <property type="project" value="InterPro"/>
</dbReference>
<protein>
    <submittedName>
        <fullName evidence="7">Extradiol ring-cleavage dioxygenase</fullName>
    </submittedName>
</protein>
<evidence type="ECO:0000259" key="6">
    <source>
        <dbReference type="Pfam" id="PF02900"/>
    </source>
</evidence>
<comment type="cofactor">
    <cofactor evidence="1">
        <name>Zn(2+)</name>
        <dbReference type="ChEBI" id="CHEBI:29105"/>
    </cofactor>
</comment>
<dbReference type="GO" id="GO:0008270">
    <property type="term" value="F:zinc ion binding"/>
    <property type="evidence" value="ECO:0007669"/>
    <property type="project" value="InterPro"/>
</dbReference>
<evidence type="ECO:0000256" key="1">
    <source>
        <dbReference type="ARBA" id="ARBA00001947"/>
    </source>
</evidence>
<evidence type="ECO:0000256" key="3">
    <source>
        <dbReference type="ARBA" id="ARBA00022723"/>
    </source>
</evidence>
<dbReference type="PIRSF" id="PIRSF006157">
    <property type="entry name" value="Doxgns_DODA"/>
    <property type="match status" value="1"/>
</dbReference>
<proteinExistence type="inferred from homology"/>
<organism evidence="7 8">
    <name type="scientific">Hyphomonas oceanitis SCH89</name>
    <dbReference type="NCBI Taxonomy" id="1280953"/>
    <lineage>
        <taxon>Bacteria</taxon>
        <taxon>Pseudomonadati</taxon>
        <taxon>Pseudomonadota</taxon>
        <taxon>Alphaproteobacteria</taxon>
        <taxon>Hyphomonadales</taxon>
        <taxon>Hyphomonadaceae</taxon>
        <taxon>Hyphomonas</taxon>
    </lineage>
</organism>
<reference evidence="7 8" key="1">
    <citation type="journal article" date="2014" name="Antonie Van Leeuwenhoek">
        <title>Hyphomonas beringensis sp. nov. and Hyphomonas chukchiensis sp. nov., isolated from surface seawater of the Bering Sea and Chukchi Sea.</title>
        <authorList>
            <person name="Li C."/>
            <person name="Lai Q."/>
            <person name="Li G."/>
            <person name="Dong C."/>
            <person name="Wang J."/>
            <person name="Liao Y."/>
            <person name="Shao Z."/>
        </authorList>
    </citation>
    <scope>NUCLEOTIDE SEQUENCE [LARGE SCALE GENOMIC DNA]</scope>
    <source>
        <strain evidence="7 8">SCH89</strain>
    </source>
</reference>
<evidence type="ECO:0000313" key="7">
    <source>
        <dbReference type="EMBL" id="KDA02836.1"/>
    </source>
</evidence>
<evidence type="ECO:0000256" key="4">
    <source>
        <dbReference type="ARBA" id="ARBA00022833"/>
    </source>
</evidence>
<accession>A0A059G7P9</accession>
<keyword evidence="4" id="KW-0862">Zinc</keyword>
<keyword evidence="3" id="KW-0479">Metal-binding</keyword>
<dbReference type="STRING" id="1280953.HOC_09069"/>
<sequence>MYGFGRKAISDQDNNRMPAMSPFPALFISHGAPSIGLDPSPARDFLAGLGNAYERPRAILVISAHYDARRPTLTSGERPETIHDFGGFPDELYRMTYPAPGDPVLAAEIASLLQAAGFEAGGDPARGLDHGAWVPLRLMYPDADIPVIQLSINMAETPDWHFRLGEALAPLRERGVLIIGSGSLTHNLRAVFSGGFQIDSPPPAWVTDFADWMDTHLETGDKDSVLHAVEQAPHGYDNHPTMDHILPLFVAMGAGGSTARRIHHSTTYGALTMDAYAFGGI</sequence>
<name>A0A059G7P9_9PROT</name>
<dbReference type="InterPro" id="IPR014436">
    <property type="entry name" value="Extradiol_dOase_DODA"/>
</dbReference>
<keyword evidence="7" id="KW-0223">Dioxygenase</keyword>
<feature type="domain" description="Extradiol ring-cleavage dioxygenase class III enzyme subunit B" evidence="6">
    <location>
        <begin position="54"/>
        <end position="273"/>
    </location>
</feature>
<evidence type="ECO:0000256" key="2">
    <source>
        <dbReference type="ARBA" id="ARBA00007581"/>
    </source>
</evidence>
<dbReference type="Pfam" id="PF02900">
    <property type="entry name" value="LigB"/>
    <property type="match status" value="1"/>
</dbReference>
<dbReference type="InterPro" id="IPR004183">
    <property type="entry name" value="Xdiol_dOase_suB"/>
</dbReference>
<dbReference type="Proteomes" id="UP000024942">
    <property type="component" value="Unassembled WGS sequence"/>
</dbReference>
<evidence type="ECO:0000313" key="8">
    <source>
        <dbReference type="Proteomes" id="UP000024942"/>
    </source>
</evidence>
<comment type="similarity">
    <text evidence="2">Belongs to the DODA-type extradiol aromatic ring-opening dioxygenase family.</text>
</comment>
<evidence type="ECO:0000256" key="5">
    <source>
        <dbReference type="ARBA" id="ARBA00023002"/>
    </source>
</evidence>
<dbReference type="PANTHER" id="PTHR30096">
    <property type="entry name" value="4,5-DOPA DIOXYGENASE EXTRADIOL-LIKE PROTEIN"/>
    <property type="match status" value="1"/>
</dbReference>
<gene>
    <name evidence="7" type="ORF">HOC_09069</name>
</gene>
<dbReference type="AlphaFoldDB" id="A0A059G7P9"/>
<dbReference type="PANTHER" id="PTHR30096:SF0">
    <property type="entry name" value="4,5-DOPA DIOXYGENASE EXTRADIOL-LIKE PROTEIN"/>
    <property type="match status" value="1"/>
</dbReference>
<keyword evidence="5" id="KW-0560">Oxidoreductase</keyword>
<dbReference type="EMBL" id="ARYL01000011">
    <property type="protein sequence ID" value="KDA02836.1"/>
    <property type="molecule type" value="Genomic_DNA"/>
</dbReference>
<dbReference type="SUPFAM" id="SSF53213">
    <property type="entry name" value="LigB-like"/>
    <property type="match status" value="1"/>
</dbReference>
<dbReference type="eggNOG" id="COG3384">
    <property type="taxonomic scope" value="Bacteria"/>
</dbReference>